<dbReference type="InterPro" id="IPR011010">
    <property type="entry name" value="DNA_brk_join_enz"/>
</dbReference>
<organism evidence="2 3">
    <name type="scientific">Pseudoalteromonas denitrificans DSM 6059</name>
    <dbReference type="NCBI Taxonomy" id="1123010"/>
    <lineage>
        <taxon>Bacteria</taxon>
        <taxon>Pseudomonadati</taxon>
        <taxon>Pseudomonadota</taxon>
        <taxon>Gammaproteobacteria</taxon>
        <taxon>Alteromonadales</taxon>
        <taxon>Pseudoalteromonadaceae</taxon>
        <taxon>Pseudoalteromonas</taxon>
    </lineage>
</organism>
<reference evidence="2 3" key="1">
    <citation type="submission" date="2016-10" db="EMBL/GenBank/DDBJ databases">
        <authorList>
            <person name="de Groot N.N."/>
        </authorList>
    </citation>
    <scope>NUCLEOTIDE SEQUENCE [LARGE SCALE GENOMIC DNA]</scope>
    <source>
        <strain evidence="2 3">DSM 6059</strain>
    </source>
</reference>
<evidence type="ECO:0000313" key="3">
    <source>
        <dbReference type="Proteomes" id="UP000198862"/>
    </source>
</evidence>
<evidence type="ECO:0000313" key="2">
    <source>
        <dbReference type="EMBL" id="SFC37067.1"/>
    </source>
</evidence>
<dbReference type="AlphaFoldDB" id="A0A1I1ILH3"/>
<dbReference type="Proteomes" id="UP000198862">
    <property type="component" value="Unassembled WGS sequence"/>
</dbReference>
<evidence type="ECO:0000256" key="1">
    <source>
        <dbReference type="ARBA" id="ARBA00023172"/>
    </source>
</evidence>
<dbReference type="SUPFAM" id="SSF56349">
    <property type="entry name" value="DNA breaking-rejoining enzymes"/>
    <property type="match status" value="1"/>
</dbReference>
<dbReference type="OrthoDB" id="6319745at2"/>
<dbReference type="Gene3D" id="1.10.443.10">
    <property type="entry name" value="Intergrase catalytic core"/>
    <property type="match status" value="1"/>
</dbReference>
<dbReference type="InterPro" id="IPR013762">
    <property type="entry name" value="Integrase-like_cat_sf"/>
</dbReference>
<dbReference type="GO" id="GO:0015074">
    <property type="term" value="P:DNA integration"/>
    <property type="evidence" value="ECO:0007669"/>
    <property type="project" value="InterPro"/>
</dbReference>
<keyword evidence="1" id="KW-0233">DNA recombination</keyword>
<dbReference type="RefSeq" id="WP_091982418.1">
    <property type="nucleotide sequence ID" value="NZ_FOLO01000008.1"/>
</dbReference>
<accession>A0A1I1ILH3</accession>
<dbReference type="GO" id="GO:0003677">
    <property type="term" value="F:DNA binding"/>
    <property type="evidence" value="ECO:0007669"/>
    <property type="project" value="InterPro"/>
</dbReference>
<dbReference type="GO" id="GO:0006310">
    <property type="term" value="P:DNA recombination"/>
    <property type="evidence" value="ECO:0007669"/>
    <property type="project" value="UniProtKB-KW"/>
</dbReference>
<evidence type="ECO:0008006" key="4">
    <source>
        <dbReference type="Google" id="ProtNLM"/>
    </source>
</evidence>
<keyword evidence="3" id="KW-1185">Reference proteome</keyword>
<dbReference type="STRING" id="1123010.SAMN02745724_01525"/>
<sequence>MNQIINITDNKDSTRNLGKKQWDCIDALAEHYKDSNMSSISATSNFSDGVWDVFGTDEYNFKWNDWLKDESAYPLLIACKVAAYNKLQISNLAVSTIQKEISGFINAFFDTLQPKSILIAERNQPFNGLSQLSSYDIQLVAQSTIAKNSGLSVSTYSCLNRFSTIPIDFFPNSSFLVSGISTPWQEQSLSCQAWVKQIKKIHGLDVTTKSYAPLKFEVVSSIVKNALPFIDEYFDTIVDVFDEIEEFHKENPPKKGRKVNLNVGSIIQKKYKRKLESILPLRLVESKTNHTGMITQGWYSEFEQLSQGAAAWIILLTTGLRNVDMRNLEKGCCQPSKRHNLLNYLITDIKKTHLQNYVVPVPPQTKKAVQLAELSKIDRSGSVLFQKNNTKSSDKSSEKRKMNTGEPFNRLIQNFASRYNISLKTISQNEDEATAHCIRATLAGYIGANSAAAILILKKLFGHSNALMPDAYLSHNPVVIAERNKNITNSQESLAEDMAQGMVSGKLSGTKGKQMLIGAEHIEKDLRVEFENKSVTEMDMQIELKGRIKEMLLSRIKENQIYALKTPMSVACIRSCSDSSDTPCAKLPNREKRKESGINKEITDALATLPNPAHCIGKECSDALFGEAWSRDLLGTFDYYIKYLKGIGHQSVDIKNEAELFVKNYGSILKDIYADERGDGYFD</sequence>
<dbReference type="EMBL" id="FOLO01000008">
    <property type="protein sequence ID" value="SFC37067.1"/>
    <property type="molecule type" value="Genomic_DNA"/>
</dbReference>
<name>A0A1I1ILH3_9GAMM</name>
<gene>
    <name evidence="2" type="ORF">SAMN02745724_01525</name>
</gene>
<proteinExistence type="predicted"/>
<protein>
    <recommendedName>
        <fullName evidence="4">Phage integrase family protein</fullName>
    </recommendedName>
</protein>